<name>A0AAV6JUX8_9ERIC</name>
<dbReference type="GO" id="GO:0000949">
    <property type="term" value="P:aromatic amino acid family catabolic process to alcohol via Ehrlich pathway"/>
    <property type="evidence" value="ECO:0007669"/>
    <property type="project" value="TreeGrafter"/>
</dbReference>
<evidence type="ECO:0008006" key="8">
    <source>
        <dbReference type="Google" id="ProtNLM"/>
    </source>
</evidence>
<evidence type="ECO:0000256" key="2">
    <source>
        <dbReference type="ARBA" id="ARBA00007812"/>
    </source>
</evidence>
<comment type="cofactor">
    <cofactor evidence="1">
        <name>thiamine diphosphate</name>
        <dbReference type="ChEBI" id="CHEBI:58937"/>
    </cofactor>
</comment>
<dbReference type="GO" id="GO:0046872">
    <property type="term" value="F:metal ion binding"/>
    <property type="evidence" value="ECO:0007669"/>
    <property type="project" value="UniProtKB-KW"/>
</dbReference>
<gene>
    <name evidence="6" type="ORF">RHGRI_016644</name>
</gene>
<protein>
    <recommendedName>
        <fullName evidence="8">Fe/B12 periplasmic-binding domain-containing protein</fullName>
    </recommendedName>
</protein>
<comment type="caution">
    <text evidence="6">The sequence shown here is derived from an EMBL/GenBank/DDBJ whole genome shotgun (WGS) entry which is preliminary data.</text>
</comment>
<evidence type="ECO:0000313" key="6">
    <source>
        <dbReference type="EMBL" id="KAG5543964.1"/>
    </source>
</evidence>
<dbReference type="Proteomes" id="UP000823749">
    <property type="component" value="Chromosome 6"/>
</dbReference>
<keyword evidence="4" id="KW-0460">Magnesium</keyword>
<reference evidence="6 7" key="1">
    <citation type="submission" date="2020-08" db="EMBL/GenBank/DDBJ databases">
        <title>Plant Genome Project.</title>
        <authorList>
            <person name="Zhang R.-G."/>
        </authorList>
    </citation>
    <scope>NUCLEOTIDE SEQUENCE [LARGE SCALE GENOMIC DNA]</scope>
    <source>
        <strain evidence="6">WSP0</strain>
        <tissue evidence="6">Leaf</tissue>
    </source>
</reference>
<dbReference type="PANTHER" id="PTHR43452:SF1">
    <property type="entry name" value="PYRUVATE DECARBOXYLASE C186.09-RELATED"/>
    <property type="match status" value="1"/>
</dbReference>
<keyword evidence="7" id="KW-1185">Reference proteome</keyword>
<evidence type="ECO:0000256" key="3">
    <source>
        <dbReference type="ARBA" id="ARBA00022723"/>
    </source>
</evidence>
<dbReference type="GO" id="GO:0005829">
    <property type="term" value="C:cytosol"/>
    <property type="evidence" value="ECO:0007669"/>
    <property type="project" value="TreeGrafter"/>
</dbReference>
<accession>A0AAV6JUX8</accession>
<dbReference type="EMBL" id="JACTNZ010000006">
    <property type="protein sequence ID" value="KAG5543964.1"/>
    <property type="molecule type" value="Genomic_DNA"/>
</dbReference>
<dbReference type="AlphaFoldDB" id="A0AAV6JUX8"/>
<evidence type="ECO:0000256" key="1">
    <source>
        <dbReference type="ARBA" id="ARBA00001964"/>
    </source>
</evidence>
<dbReference type="InterPro" id="IPR012110">
    <property type="entry name" value="PDC/IPDC-like"/>
</dbReference>
<organism evidence="6 7">
    <name type="scientific">Rhododendron griersonianum</name>
    <dbReference type="NCBI Taxonomy" id="479676"/>
    <lineage>
        <taxon>Eukaryota</taxon>
        <taxon>Viridiplantae</taxon>
        <taxon>Streptophyta</taxon>
        <taxon>Embryophyta</taxon>
        <taxon>Tracheophyta</taxon>
        <taxon>Spermatophyta</taxon>
        <taxon>Magnoliopsida</taxon>
        <taxon>eudicotyledons</taxon>
        <taxon>Gunneridae</taxon>
        <taxon>Pentapetalae</taxon>
        <taxon>asterids</taxon>
        <taxon>Ericales</taxon>
        <taxon>Ericaceae</taxon>
        <taxon>Ericoideae</taxon>
        <taxon>Rhodoreae</taxon>
        <taxon>Rhododendron</taxon>
    </lineage>
</organism>
<dbReference type="PANTHER" id="PTHR43452">
    <property type="entry name" value="PYRUVATE DECARBOXYLASE"/>
    <property type="match status" value="1"/>
</dbReference>
<dbReference type="GO" id="GO:0004737">
    <property type="term" value="F:pyruvate decarboxylase activity"/>
    <property type="evidence" value="ECO:0007669"/>
    <property type="project" value="TreeGrafter"/>
</dbReference>
<sequence>MLMSSWSIFNDYNSVGDSLLIEKEKYVIVHPNRVTIGNGPSLGWVFIADILTALAKKLKNNTTYEN</sequence>
<evidence type="ECO:0000256" key="5">
    <source>
        <dbReference type="ARBA" id="ARBA00023052"/>
    </source>
</evidence>
<keyword evidence="3" id="KW-0479">Metal-binding</keyword>
<dbReference type="Gene3D" id="3.40.50.1220">
    <property type="entry name" value="TPP-binding domain"/>
    <property type="match status" value="1"/>
</dbReference>
<evidence type="ECO:0000256" key="4">
    <source>
        <dbReference type="ARBA" id="ARBA00022842"/>
    </source>
</evidence>
<keyword evidence="5" id="KW-0786">Thiamine pyrophosphate</keyword>
<evidence type="ECO:0000313" key="7">
    <source>
        <dbReference type="Proteomes" id="UP000823749"/>
    </source>
</evidence>
<proteinExistence type="inferred from homology"/>
<comment type="similarity">
    <text evidence="2">Belongs to the TPP enzyme family.</text>
</comment>